<dbReference type="Proteomes" id="UP000516380">
    <property type="component" value="Chromosome"/>
</dbReference>
<dbReference type="SUPFAM" id="SSF53639">
    <property type="entry name" value="AraD/HMP-PK domain-like"/>
    <property type="match status" value="1"/>
</dbReference>
<evidence type="ECO:0000256" key="1">
    <source>
        <dbReference type="ARBA" id="ARBA00037961"/>
    </source>
</evidence>
<dbReference type="InterPro" id="IPR051017">
    <property type="entry name" value="Aldolase-II_Adducin_sf"/>
</dbReference>
<accession>A0A7G1IGB6</accession>
<feature type="domain" description="Class II aldolase/adducin N-terminal" evidence="2">
    <location>
        <begin position="100"/>
        <end position="278"/>
    </location>
</feature>
<comment type="similarity">
    <text evidence="1">Belongs to the aldolase class II family.</text>
</comment>
<keyword evidence="4" id="KW-1185">Reference proteome</keyword>
<protein>
    <submittedName>
        <fullName evidence="3">Putative class II aldolase</fullName>
    </submittedName>
</protein>
<organism evidence="3 4">
    <name type="scientific">Mycobacterium kansasii</name>
    <dbReference type="NCBI Taxonomy" id="1768"/>
    <lineage>
        <taxon>Bacteria</taxon>
        <taxon>Bacillati</taxon>
        <taxon>Actinomycetota</taxon>
        <taxon>Actinomycetes</taxon>
        <taxon>Mycobacteriales</taxon>
        <taxon>Mycobacteriaceae</taxon>
        <taxon>Mycobacterium</taxon>
    </lineage>
</organism>
<dbReference type="GO" id="GO:0005856">
    <property type="term" value="C:cytoskeleton"/>
    <property type="evidence" value="ECO:0007669"/>
    <property type="project" value="TreeGrafter"/>
</dbReference>
<evidence type="ECO:0000259" key="2">
    <source>
        <dbReference type="SMART" id="SM01007"/>
    </source>
</evidence>
<name>A0A7G1IGB6_MYCKA</name>
<dbReference type="GO" id="GO:0051015">
    <property type="term" value="F:actin filament binding"/>
    <property type="evidence" value="ECO:0007669"/>
    <property type="project" value="TreeGrafter"/>
</dbReference>
<dbReference type="InterPro" id="IPR036409">
    <property type="entry name" value="Aldolase_II/adducin_N_sf"/>
</dbReference>
<evidence type="ECO:0000313" key="3">
    <source>
        <dbReference type="EMBL" id="BCI89213.1"/>
    </source>
</evidence>
<reference evidence="3 4" key="1">
    <citation type="submission" date="2020-07" db="EMBL/GenBank/DDBJ databases">
        <title>Mycobacterium kansasii (former subtype) with zoonotic potential isolated from diseased indoor pet cat, Japan.</title>
        <authorList>
            <person name="Fukano H."/>
            <person name="Terazono T."/>
            <person name="Hoshino Y."/>
        </authorList>
    </citation>
    <scope>NUCLEOTIDE SEQUENCE [LARGE SCALE GENOMIC DNA]</scope>
    <source>
        <strain evidence="3 4">Kuro-I</strain>
    </source>
</reference>
<evidence type="ECO:0000313" key="4">
    <source>
        <dbReference type="Proteomes" id="UP000516380"/>
    </source>
</evidence>
<gene>
    <name evidence="3" type="ORF">NIIDMKKI_44190</name>
</gene>
<dbReference type="Gene3D" id="3.40.225.10">
    <property type="entry name" value="Class II aldolase/adducin N-terminal domain"/>
    <property type="match status" value="1"/>
</dbReference>
<proteinExistence type="inferred from homology"/>
<dbReference type="EMBL" id="AP023343">
    <property type="protein sequence ID" value="BCI89213.1"/>
    <property type="molecule type" value="Genomic_DNA"/>
</dbReference>
<dbReference type="InterPro" id="IPR001303">
    <property type="entry name" value="Aldolase_II/adducin_N"/>
</dbReference>
<sequence>MPALDLGQVALGQAGLFRELFQGEATMPANGAQQCCHRTLLPPRHLGHKVSYSATIVSHVRDTGEPLMATTFSDSKPELMRRAQERLSAETAESPLTTRQKVALTCRALFDAGHDSGLTGQITARAEDPGTYYTQRLGLGFDEITEDNLLLVDEDLNVLQGDGMANPANRFHSWIYRARPDVQCIVHTHAFHVAALSMLKVPLVVSHMDTTPLYDDCAFLADWPGVPVGNEEGEIITAALGSKKAVLLAHHGQVVAGASIEEACSLAVLIERAAKLQLAAMAAGTIVELPEQLAREAHDWTLTPARSRANFGYYARRALARHPDALST</sequence>
<dbReference type="NCBIfam" id="NF005484">
    <property type="entry name" value="PRK07090.1"/>
    <property type="match status" value="1"/>
</dbReference>
<dbReference type="SMART" id="SM01007">
    <property type="entry name" value="Aldolase_II"/>
    <property type="match status" value="1"/>
</dbReference>
<dbReference type="PANTHER" id="PTHR10672:SF3">
    <property type="entry name" value="PROTEIN HU-LI TAI SHAO"/>
    <property type="match status" value="1"/>
</dbReference>
<dbReference type="PANTHER" id="PTHR10672">
    <property type="entry name" value="ADDUCIN"/>
    <property type="match status" value="1"/>
</dbReference>
<dbReference type="AlphaFoldDB" id="A0A7G1IGB6"/>
<dbReference type="Pfam" id="PF00596">
    <property type="entry name" value="Aldolase_II"/>
    <property type="match status" value="1"/>
</dbReference>